<reference evidence="2 3" key="1">
    <citation type="journal article" date="2024" name="BMC Genomics">
        <title>Genome assembly of redclaw crayfish (Cherax quadricarinatus) provides insights into its immune adaptation and hypoxia tolerance.</title>
        <authorList>
            <person name="Liu Z."/>
            <person name="Zheng J."/>
            <person name="Li H."/>
            <person name="Fang K."/>
            <person name="Wang S."/>
            <person name="He J."/>
            <person name="Zhou D."/>
            <person name="Weng S."/>
            <person name="Chi M."/>
            <person name="Gu Z."/>
            <person name="He J."/>
            <person name="Li F."/>
            <person name="Wang M."/>
        </authorList>
    </citation>
    <scope>NUCLEOTIDE SEQUENCE [LARGE SCALE GENOMIC DNA]</scope>
    <source>
        <strain evidence="2">ZL_2023a</strain>
    </source>
</reference>
<dbReference type="Proteomes" id="UP001445076">
    <property type="component" value="Unassembled WGS sequence"/>
</dbReference>
<feature type="region of interest" description="Disordered" evidence="1">
    <location>
        <begin position="397"/>
        <end position="426"/>
    </location>
</feature>
<proteinExistence type="predicted"/>
<accession>A0AAW0VN53</accession>
<gene>
    <name evidence="2" type="ORF">OTU49_014752</name>
</gene>
<keyword evidence="3" id="KW-1185">Reference proteome</keyword>
<feature type="region of interest" description="Disordered" evidence="1">
    <location>
        <begin position="1"/>
        <end position="118"/>
    </location>
</feature>
<feature type="compositionally biased region" description="Polar residues" evidence="1">
    <location>
        <begin position="75"/>
        <end position="102"/>
    </location>
</feature>
<evidence type="ECO:0000256" key="1">
    <source>
        <dbReference type="SAM" id="MobiDB-lite"/>
    </source>
</evidence>
<comment type="caution">
    <text evidence="2">The sequence shown here is derived from an EMBL/GenBank/DDBJ whole genome shotgun (WGS) entry which is preliminary data.</text>
</comment>
<dbReference type="EMBL" id="JARKIK010006987">
    <property type="protein sequence ID" value="KAK8718434.1"/>
    <property type="molecule type" value="Genomic_DNA"/>
</dbReference>
<evidence type="ECO:0000313" key="2">
    <source>
        <dbReference type="EMBL" id="KAK8718434.1"/>
    </source>
</evidence>
<sequence length="494" mass="52355">MERREKKERQKDRREARKITQERENRDEERQKHMPEQTTSQDVRKNENRELIGGPGGPTLPTGIGSLKTPEDVVTGNSTCQTSTTKADQSQAAASRPTNQGRGKSPTDVTGALPASGTPKVGLTCTVKSGVNTAQVGGNSLQPGTDTVNSGMFASESDSLLGSLSDPVSVVTAIRVGGRSEGSCVSNSAVSNSGVSSANALLGSANVHDWGDIEKPADISSGAINAPPGFQHLAHVPVGLSSQGQTVSDHVNQVLKLSSQGHAHESQGPNNVTAVNHYHQMTAMHQQQQQKEQQKQKKQNPQQQQHPQQSLPQHRQWEFWPSNVLPQSIQLTSKSQKQEPQKPKSYQPTTTVSTTQTQQQQQQYPYSISPAALFHMASQAAGGQMSAVLLPSVSESSNNRSSMAVSTSPSVSSEGTISSSGSGAAPPPGFSAPIAINYHGQQVDPVQFNKLIMGSPLYRSPVSQSDGQSAVSNTASQSFISVSQSLSGPVAGVY</sequence>
<feature type="compositionally biased region" description="Basic and acidic residues" evidence="1">
    <location>
        <begin position="1"/>
        <end position="35"/>
    </location>
</feature>
<feature type="region of interest" description="Disordered" evidence="1">
    <location>
        <begin position="282"/>
        <end position="313"/>
    </location>
</feature>
<feature type="non-terminal residue" evidence="2">
    <location>
        <position position="494"/>
    </location>
</feature>
<dbReference type="AlphaFoldDB" id="A0AAW0VN53"/>
<feature type="region of interest" description="Disordered" evidence="1">
    <location>
        <begin position="332"/>
        <end position="363"/>
    </location>
</feature>
<protein>
    <submittedName>
        <fullName evidence="2">Uncharacterized protein</fullName>
    </submittedName>
</protein>
<evidence type="ECO:0000313" key="3">
    <source>
        <dbReference type="Proteomes" id="UP001445076"/>
    </source>
</evidence>
<feature type="compositionally biased region" description="Low complexity" evidence="1">
    <location>
        <begin position="299"/>
        <end position="313"/>
    </location>
</feature>
<feature type="compositionally biased region" description="Low complexity" evidence="1">
    <location>
        <begin position="343"/>
        <end position="363"/>
    </location>
</feature>
<organism evidence="2 3">
    <name type="scientific">Cherax quadricarinatus</name>
    <name type="common">Australian red claw crayfish</name>
    <dbReference type="NCBI Taxonomy" id="27406"/>
    <lineage>
        <taxon>Eukaryota</taxon>
        <taxon>Metazoa</taxon>
        <taxon>Ecdysozoa</taxon>
        <taxon>Arthropoda</taxon>
        <taxon>Crustacea</taxon>
        <taxon>Multicrustacea</taxon>
        <taxon>Malacostraca</taxon>
        <taxon>Eumalacostraca</taxon>
        <taxon>Eucarida</taxon>
        <taxon>Decapoda</taxon>
        <taxon>Pleocyemata</taxon>
        <taxon>Astacidea</taxon>
        <taxon>Parastacoidea</taxon>
        <taxon>Parastacidae</taxon>
        <taxon>Cherax</taxon>
    </lineage>
</organism>
<feature type="compositionally biased region" description="Low complexity" evidence="1">
    <location>
        <begin position="397"/>
        <end position="424"/>
    </location>
</feature>
<name>A0AAW0VN53_CHEQU</name>